<dbReference type="InParanoid" id="A0A2P6N5P3"/>
<name>A0A2P6N5P3_9EUKA</name>
<dbReference type="GO" id="GO:0000785">
    <property type="term" value="C:chromatin"/>
    <property type="evidence" value="ECO:0007669"/>
    <property type="project" value="TreeGrafter"/>
</dbReference>
<dbReference type="SUPFAM" id="SSF57903">
    <property type="entry name" value="FYVE/PHD zinc finger"/>
    <property type="match status" value="2"/>
</dbReference>
<feature type="region of interest" description="Disordered" evidence="6">
    <location>
        <begin position="235"/>
        <end position="271"/>
    </location>
</feature>
<sequence>MYQFIELIYKPERDIHLSESARKDECVNCGEPKESWLKGPYCPECAQFDDSDDITAPATEQPPSRLPSQPPPQPPSQPPSQNKGRMLTPQTRLDLQCKICKQSTREDKLLPCDECGKVYHTDCLVPPLLSILSDSWTCEACQFDTRRKAGEQLVEAVLGDNDDLILLCDSENCKRAYHTYCLQPPLKEIPKEDWYCPLHQTERKESTNEMRVAIKSTATKEAAKPLPKVNLPVKTSHARAPVKISKRSPPQKSPTTKQVVEGGSQKGGAPRQVVERGIQKEEATERVVDGGNELRGMKFGLVGFESSEEAMELAKKAESLGAIFNRVMEKKLTDRNAPSFHTDLVVIEPETIKKIFTEHHYLNDWKLLYPNLKFSRGLRYLDRCCTSGTLLKPHHSEILFEDGGIVLMAPDAFENTNIMSKLTSLLSEEKKKRLGNVWSIKILQSTIESLRRKWNQKPLGILPTIHKRLFTHTTDRLTSTPCKRLNDVRGKERRKMTETDVQLGRDSVNGVAIMIGREDGRQESIFQQAMRTSIDYAHLRRHVVILSEDQEIKEQGLRQRLLCMNLEMLQRFLTNQHSIRESRPGLVYPQSTATASKENNTPVKIVNTAFTLNESPAPVKTVNAAPSIETELIGARPDEAIEEEMNEVDRMRPMRHTKAPMRYKQYLCGNVYTQIIQKTQGGKRLLIFNINISVISCILCSLQYPSSDSVSCIWSKGGQSN</sequence>
<feature type="domain" description="PHD-type" evidence="7">
    <location>
        <begin position="94"/>
        <end position="144"/>
    </location>
</feature>
<dbReference type="STRING" id="1890364.A0A2P6N5P3"/>
<evidence type="ECO:0000256" key="5">
    <source>
        <dbReference type="PROSITE-ProRule" id="PRU00146"/>
    </source>
</evidence>
<accession>A0A2P6N5P3</accession>
<dbReference type="SMART" id="SM00249">
    <property type="entry name" value="PHD"/>
    <property type="match status" value="2"/>
</dbReference>
<dbReference type="GO" id="GO:0005634">
    <property type="term" value="C:nucleus"/>
    <property type="evidence" value="ECO:0007669"/>
    <property type="project" value="UniProtKB-SubCell"/>
</dbReference>
<dbReference type="Proteomes" id="UP000241769">
    <property type="component" value="Unassembled WGS sequence"/>
</dbReference>
<feature type="compositionally biased region" description="Polar residues" evidence="6">
    <location>
        <begin position="248"/>
        <end position="258"/>
    </location>
</feature>
<dbReference type="Gene3D" id="3.30.40.10">
    <property type="entry name" value="Zinc/RING finger domain, C3HC4 (zinc finger)"/>
    <property type="match status" value="2"/>
</dbReference>
<evidence type="ECO:0000259" key="7">
    <source>
        <dbReference type="PROSITE" id="PS50016"/>
    </source>
</evidence>
<organism evidence="8 9">
    <name type="scientific">Planoprotostelium fungivorum</name>
    <dbReference type="NCBI Taxonomy" id="1890364"/>
    <lineage>
        <taxon>Eukaryota</taxon>
        <taxon>Amoebozoa</taxon>
        <taxon>Evosea</taxon>
        <taxon>Variosea</taxon>
        <taxon>Cavosteliida</taxon>
        <taxon>Cavosteliaceae</taxon>
        <taxon>Planoprotostelium</taxon>
    </lineage>
</organism>
<gene>
    <name evidence="8" type="ORF">PROFUN_12416</name>
</gene>
<feature type="region of interest" description="Disordered" evidence="6">
    <location>
        <begin position="48"/>
        <end position="86"/>
    </location>
</feature>
<dbReference type="GO" id="GO:0008270">
    <property type="term" value="F:zinc ion binding"/>
    <property type="evidence" value="ECO:0007669"/>
    <property type="project" value="UniProtKB-KW"/>
</dbReference>
<keyword evidence="3 5" id="KW-0863">Zinc-finger</keyword>
<dbReference type="PROSITE" id="PS50016">
    <property type="entry name" value="ZF_PHD_2"/>
    <property type="match status" value="1"/>
</dbReference>
<dbReference type="PROSITE" id="PS01359">
    <property type="entry name" value="ZF_PHD_1"/>
    <property type="match status" value="1"/>
</dbReference>
<reference evidence="8 9" key="1">
    <citation type="journal article" date="2018" name="Genome Biol. Evol.">
        <title>Multiple Roots of Fruiting Body Formation in Amoebozoa.</title>
        <authorList>
            <person name="Hillmann F."/>
            <person name="Forbes G."/>
            <person name="Novohradska S."/>
            <person name="Ferling I."/>
            <person name="Riege K."/>
            <person name="Groth M."/>
            <person name="Westermann M."/>
            <person name="Marz M."/>
            <person name="Spaller T."/>
            <person name="Winckler T."/>
            <person name="Schaap P."/>
            <person name="Glockner G."/>
        </authorList>
    </citation>
    <scope>NUCLEOTIDE SEQUENCE [LARGE SCALE GENOMIC DNA]</scope>
    <source>
        <strain evidence="8 9">Jena</strain>
    </source>
</reference>
<dbReference type="OrthoDB" id="20103at2759"/>
<proteinExistence type="predicted"/>
<evidence type="ECO:0000256" key="6">
    <source>
        <dbReference type="SAM" id="MobiDB-lite"/>
    </source>
</evidence>
<dbReference type="PANTHER" id="PTHR45915">
    <property type="entry name" value="TRANSCRIPTION INTERMEDIARY FACTOR"/>
    <property type="match status" value="1"/>
</dbReference>
<dbReference type="Pfam" id="PF00628">
    <property type="entry name" value="PHD"/>
    <property type="match status" value="2"/>
</dbReference>
<evidence type="ECO:0000256" key="3">
    <source>
        <dbReference type="ARBA" id="ARBA00022771"/>
    </source>
</evidence>
<evidence type="ECO:0000256" key="4">
    <source>
        <dbReference type="ARBA" id="ARBA00022833"/>
    </source>
</evidence>
<keyword evidence="2" id="KW-0479">Metal-binding</keyword>
<dbReference type="AlphaFoldDB" id="A0A2P6N5P3"/>
<protein>
    <submittedName>
        <fullName evidence="8">Bromodomain adjacent to zinc finger domain protein 2B-like</fullName>
    </submittedName>
</protein>
<evidence type="ECO:0000256" key="1">
    <source>
        <dbReference type="ARBA" id="ARBA00004123"/>
    </source>
</evidence>
<dbReference type="EMBL" id="MDYQ01000189">
    <property type="protein sequence ID" value="PRP79275.1"/>
    <property type="molecule type" value="Genomic_DNA"/>
</dbReference>
<evidence type="ECO:0000313" key="9">
    <source>
        <dbReference type="Proteomes" id="UP000241769"/>
    </source>
</evidence>
<dbReference type="InterPro" id="IPR011011">
    <property type="entry name" value="Znf_FYVE_PHD"/>
</dbReference>
<evidence type="ECO:0000313" key="8">
    <source>
        <dbReference type="EMBL" id="PRP79275.1"/>
    </source>
</evidence>
<evidence type="ECO:0000256" key="2">
    <source>
        <dbReference type="ARBA" id="ARBA00022723"/>
    </source>
</evidence>
<dbReference type="InterPro" id="IPR001965">
    <property type="entry name" value="Znf_PHD"/>
</dbReference>
<keyword evidence="4" id="KW-0862">Zinc</keyword>
<dbReference type="PANTHER" id="PTHR45915:SF2">
    <property type="entry name" value="TOUTATIS, ISOFORM E"/>
    <property type="match status" value="1"/>
</dbReference>
<keyword evidence="9" id="KW-1185">Reference proteome</keyword>
<dbReference type="InterPro" id="IPR013083">
    <property type="entry name" value="Znf_RING/FYVE/PHD"/>
</dbReference>
<comment type="caution">
    <text evidence="8">The sequence shown here is derived from an EMBL/GenBank/DDBJ whole genome shotgun (WGS) entry which is preliminary data.</text>
</comment>
<dbReference type="InterPro" id="IPR019786">
    <property type="entry name" value="Zinc_finger_PHD-type_CS"/>
</dbReference>
<feature type="compositionally biased region" description="Pro residues" evidence="6">
    <location>
        <begin position="64"/>
        <end position="78"/>
    </location>
</feature>
<comment type="subcellular location">
    <subcellularLocation>
        <location evidence="1">Nucleus</location>
    </subcellularLocation>
</comment>
<dbReference type="InterPro" id="IPR019787">
    <property type="entry name" value="Znf_PHD-finger"/>
</dbReference>